<organism evidence="3 4">
    <name type="scientific">Caloramator mitchellensis</name>
    <dbReference type="NCBI Taxonomy" id="908809"/>
    <lineage>
        <taxon>Bacteria</taxon>
        <taxon>Bacillati</taxon>
        <taxon>Bacillota</taxon>
        <taxon>Clostridia</taxon>
        <taxon>Eubacteriales</taxon>
        <taxon>Clostridiaceae</taxon>
        <taxon>Caloramator</taxon>
    </lineage>
</organism>
<keyword evidence="1" id="KW-0732">Signal</keyword>
<dbReference type="InterPro" id="IPR052910">
    <property type="entry name" value="ABC-Purine-Binding"/>
</dbReference>
<evidence type="ECO:0000313" key="4">
    <source>
        <dbReference type="Proteomes" id="UP000052015"/>
    </source>
</evidence>
<name>A0A0R3JX11_CALMK</name>
<dbReference type="STRING" id="908809.ABG79_00256"/>
<dbReference type="RefSeq" id="WP_057976292.1">
    <property type="nucleotide sequence ID" value="NZ_LKHP01000001.1"/>
</dbReference>
<dbReference type="EMBL" id="LKHP01000001">
    <property type="protein sequence ID" value="KRQ88089.1"/>
    <property type="molecule type" value="Genomic_DNA"/>
</dbReference>
<dbReference type="Gene3D" id="3.40.50.2300">
    <property type="match status" value="2"/>
</dbReference>
<gene>
    <name evidence="3" type="ORF">ABG79_00256</name>
</gene>
<dbReference type="Pfam" id="PF02608">
    <property type="entry name" value="Bmp"/>
    <property type="match status" value="1"/>
</dbReference>
<dbReference type="AlphaFoldDB" id="A0A0R3JX11"/>
<dbReference type="OrthoDB" id="9769871at2"/>
<dbReference type="PATRIC" id="fig|908809.3.peg.257"/>
<evidence type="ECO:0000259" key="2">
    <source>
        <dbReference type="Pfam" id="PF02608"/>
    </source>
</evidence>
<dbReference type="GO" id="GO:0005886">
    <property type="term" value="C:plasma membrane"/>
    <property type="evidence" value="ECO:0007669"/>
    <property type="project" value="InterPro"/>
</dbReference>
<dbReference type="Proteomes" id="UP000052015">
    <property type="component" value="Unassembled WGS sequence"/>
</dbReference>
<comment type="caution">
    <text evidence="3">The sequence shown here is derived from an EMBL/GenBank/DDBJ whole genome shotgun (WGS) entry which is preliminary data.</text>
</comment>
<feature type="domain" description="ABC transporter substrate-binding protein PnrA-like" evidence="2">
    <location>
        <begin position="299"/>
        <end position="559"/>
    </location>
</feature>
<dbReference type="PANTHER" id="PTHR43208:SF1">
    <property type="entry name" value="ABC TRANSPORTER SUBSTRATE-BINDING PROTEIN"/>
    <property type="match status" value="1"/>
</dbReference>
<dbReference type="CDD" id="cd19963">
    <property type="entry name" value="PBP1_BMP-like"/>
    <property type="match status" value="1"/>
</dbReference>
<dbReference type="PANTHER" id="PTHR43208">
    <property type="entry name" value="ABC TRANSPORTER SUBSTRATE-BINDING PROTEIN"/>
    <property type="match status" value="1"/>
</dbReference>
<evidence type="ECO:0000256" key="1">
    <source>
        <dbReference type="ARBA" id="ARBA00022729"/>
    </source>
</evidence>
<evidence type="ECO:0000313" key="3">
    <source>
        <dbReference type="EMBL" id="KRQ88089.1"/>
    </source>
</evidence>
<dbReference type="InterPro" id="IPR003760">
    <property type="entry name" value="PnrA-like"/>
</dbReference>
<sequence length="636" mass="73208">MRTVKAEEHYINARKLALREYAKNASQGQSGYLPSLEGILKNTEILSEINIGLIEIPLKKIVGTYTYLRSRSFSKNFMPILNIDTEFQKKWCNLCSAHMEEGIREPIKVYEYLNWYYVIEGNKRVSVLKYFDAYSFHAYVTRLIPKYDESNLDIKIYYKFMNFNKITGIFSIYFTKEESFDELLNILNDYNPQNTGFEDSKYRFFEKNIYMTFRRIYLSMGGQKIPLTTGDAFIEYCKLYGIPDNLNEEILSQRIKSLLPILNSLANIEEVEVQTSPPEKAQNFLTTISTLVMPKKNIKVAFINASSPDTSGWTYSHELGRQFIQDLYSEQILTQSFNNTPIDETTSYDAIKNIAARGFDVIFTTSPIFLHATIKCALEFPEIKFFNCSEYQPYINVGNYFGRTYEPRFLTGIIAGAITKTNIIGYVATSPTPEVISSINAFSLGARLVNPYVKVLVSWTNEWYSKVKNDDADDKIINAGADVVANITIDEYHPITMEYGVYSMLTTIDLDTKKPLNYVAAPIWRWGIFYEKIIDNIISGSAKSVSDILGSSNRLVNFWWGIDSGVLDIYYSKDFVPLDTQKLVEHMRKMIISNIYHPFTGPIIDMNGNIKVEKDDYASIEQLLNMDWFVENIEII</sequence>
<accession>A0A0R3JX11</accession>
<protein>
    <submittedName>
        <fullName evidence="3">Purine-binding protein</fullName>
    </submittedName>
</protein>
<proteinExistence type="predicted"/>
<reference evidence="3 4" key="1">
    <citation type="submission" date="2015-09" db="EMBL/GenBank/DDBJ databases">
        <title>Draft genome sequence of a Caloramator mitchellensis, a moderate thermophile from the Great Artesian Basin of Australia.</title>
        <authorList>
            <person name="Patel B.K."/>
        </authorList>
    </citation>
    <scope>NUCLEOTIDE SEQUENCE [LARGE SCALE GENOMIC DNA]</scope>
    <source>
        <strain evidence="3 4">VF08</strain>
    </source>
</reference>
<keyword evidence="4" id="KW-1185">Reference proteome</keyword>